<gene>
    <name evidence="2" type="ORF">ABI_07730</name>
</gene>
<dbReference type="InterPro" id="IPR021139">
    <property type="entry name" value="NYN"/>
</dbReference>
<accession>F4QLR8</accession>
<dbReference type="STRING" id="715226.ABI_07730"/>
<dbReference type="Pfam" id="PF01936">
    <property type="entry name" value="NYN"/>
    <property type="match status" value="1"/>
</dbReference>
<dbReference type="EMBL" id="GL883077">
    <property type="protein sequence ID" value="EGF92337.1"/>
    <property type="molecule type" value="Genomic_DNA"/>
</dbReference>
<dbReference type="RefSeq" id="WP_006271512.1">
    <property type="nucleotide sequence ID" value="NZ_GL883077.1"/>
</dbReference>
<reference evidence="3" key="1">
    <citation type="submission" date="2011-03" db="EMBL/GenBank/DDBJ databases">
        <title>Draft genome sequence of Brevundimonas diminuta.</title>
        <authorList>
            <person name="Brown P.J.B."/>
            <person name="Buechlein A."/>
            <person name="Hemmerich C."/>
            <person name="Brun Y.V."/>
        </authorList>
    </citation>
    <scope>NUCLEOTIDE SEQUENCE [LARGE SCALE GENOMIC DNA]</scope>
    <source>
        <strain evidence="3">C19</strain>
    </source>
</reference>
<evidence type="ECO:0000313" key="2">
    <source>
        <dbReference type="EMBL" id="EGF92337.1"/>
    </source>
</evidence>
<proteinExistence type="predicted"/>
<dbReference type="AlphaFoldDB" id="F4QLR8"/>
<dbReference type="Proteomes" id="UP000006512">
    <property type="component" value="Unassembled WGS sequence"/>
</dbReference>
<dbReference type="OrthoDB" id="9783963at2"/>
<name>F4QLR8_9CAUL</name>
<evidence type="ECO:0000259" key="1">
    <source>
        <dbReference type="Pfam" id="PF01936"/>
    </source>
</evidence>
<dbReference type="Gene3D" id="3.40.50.1010">
    <property type="entry name" value="5'-nuclease"/>
    <property type="match status" value="1"/>
</dbReference>
<evidence type="ECO:0000313" key="3">
    <source>
        <dbReference type="Proteomes" id="UP000006512"/>
    </source>
</evidence>
<dbReference type="PANTHER" id="PTHR35811:SF1">
    <property type="entry name" value="HTH OST-TYPE DOMAIN-CONTAINING PROTEIN"/>
    <property type="match status" value="1"/>
</dbReference>
<protein>
    <recommendedName>
        <fullName evidence="1">NYN domain-containing protein</fullName>
    </recommendedName>
</protein>
<sequence length="145" mass="16112">MTIKLALLVDGDNIGHQLIAPLWKQVVTLGMPNVQRVYRDWSRGPDWKDVLLKYALQPMHQFNYAPGKNATDIAMVIDALDLAQTGLYDGFCLASSDSDFTPLAIRLRQRGLKVYGFGETKTPATFQQACDRFIILPSAPKSKAA</sequence>
<dbReference type="eggNOG" id="COG1432">
    <property type="taxonomic scope" value="Bacteria"/>
</dbReference>
<feature type="domain" description="NYN" evidence="1">
    <location>
        <begin position="4"/>
        <end position="136"/>
    </location>
</feature>
<dbReference type="HOGENOM" id="CLU_114185_0_0_5"/>
<dbReference type="PANTHER" id="PTHR35811">
    <property type="entry name" value="SLR1870 PROTEIN"/>
    <property type="match status" value="1"/>
</dbReference>
<keyword evidence="3" id="KW-1185">Reference proteome</keyword>
<organism evidence="2 3">
    <name type="scientific">Asticcacaulis biprosthecium C19</name>
    <dbReference type="NCBI Taxonomy" id="715226"/>
    <lineage>
        <taxon>Bacteria</taxon>
        <taxon>Pseudomonadati</taxon>
        <taxon>Pseudomonadota</taxon>
        <taxon>Alphaproteobacteria</taxon>
        <taxon>Caulobacterales</taxon>
        <taxon>Caulobacteraceae</taxon>
        <taxon>Asticcacaulis</taxon>
    </lineage>
</organism>
<dbReference type="GO" id="GO:0004540">
    <property type="term" value="F:RNA nuclease activity"/>
    <property type="evidence" value="ECO:0007669"/>
    <property type="project" value="InterPro"/>
</dbReference>
<dbReference type="CDD" id="cd11297">
    <property type="entry name" value="PIN_LabA-like_N_1"/>
    <property type="match status" value="1"/>
</dbReference>